<accession>D3BD16</accession>
<evidence type="ECO:0000256" key="4">
    <source>
        <dbReference type="ARBA" id="ARBA00022729"/>
    </source>
</evidence>
<dbReference type="InterPro" id="IPR013783">
    <property type="entry name" value="Ig-like_fold"/>
</dbReference>
<dbReference type="GeneID" id="31361878"/>
<dbReference type="Pfam" id="PF17210">
    <property type="entry name" value="SdrD_B"/>
    <property type="match status" value="1"/>
</dbReference>
<dbReference type="PANTHER" id="PTHR36108">
    <property type="entry name" value="COLOSSIN-B-RELATED"/>
    <property type="match status" value="1"/>
</dbReference>
<evidence type="ECO:0000256" key="1">
    <source>
        <dbReference type="ARBA" id="ARBA00004613"/>
    </source>
</evidence>
<keyword evidence="4" id="KW-0732">Signal</keyword>
<comment type="similarity">
    <text evidence="2">Belongs to the serine-aspartate repeat-containing protein (SDr) family.</text>
</comment>
<protein>
    <submittedName>
        <fullName evidence="7">Colossin C</fullName>
    </submittedName>
</protein>
<dbReference type="Proteomes" id="UP000001396">
    <property type="component" value="Unassembled WGS sequence"/>
</dbReference>
<name>D3BD16_HETP5</name>
<evidence type="ECO:0000256" key="2">
    <source>
        <dbReference type="ARBA" id="ARBA00007257"/>
    </source>
</evidence>
<keyword evidence="3" id="KW-0964">Secreted</keyword>
<sequence length="1341" mass="145431">MVHSLELELVSPIPRAPVRGDTFALSVMAFEDLNGDTKYQPGEPPVPGVFIYPSMNATHVDLYGNQIPNVTLSANGTYIYDMLGDVRLYVFNFVSQPGWLFRSYPKTVETQIQFIQQPDALKANFLLTPDSFHAPMYRADTQLPTTLSLQLNITTPDPVNPTTQTGAQKTTAQFATASSSTAWGGSDNPKMAIYGWYYYDVNNNGIWDSGEIGVPNVQTYIVDWTGLNPTGQNSTPVATPTQSTGNGRFHFDNLKPNYYYQIIASNPAGYTFGKLNTDFVCDLNKPYPPLSANYAVTLDGFVYHDKNNDGFHQGGYEFGVPGAMASIIDVATNKTPVIGFSGSAVAPNPTPSSAFGWYRFDDLIPYHTYRIRLTNPAGYRFGKIYPDYSCNGCVHRPTQYDQPIKGKYIITLPIFKTPLIKSEGYPAGMDEMDFYFYVPPIEGQDSNPVTLYPTATVKPSGASSNSATLIPTSATATQTGDPTNNPTNKPTVTPTTDMTNYQTTNPSSGQVTNVPTGDLTYILTSTNTSVSPSTNSTTSPPIKDSGAFTTNLFVDGNGNGIKDNNEKPIPNTVVYLLDGSGKPVLDKDGKPVQSISDENGKVTFQNVPNNQPYYLYIKPVPNGLVDPGPIGPIRIPIDGLTRPSVPGDNVVNPTITPLGDYGLFPAGPNDGKGDVGGTVFYDPNFNSLQDNGEPGISGLQVIVYSPVYGYPIGSAITDANGKWKIPGLNPNIPYRIEYVVPDYLVSTGAALVRFVRGGDSSLSLGLVYYNQTGSDKGNNYPKSFATTCFVKGANNGPYRDHTTVVAFYSNAVGKGYEAEGSQYIYKMATHGQVGAVNGIAYDPKTGDTFVSAYHKTGSDIGPYGTGAIYKINSKLGITVYANLNALYGTQYCGPYTHSFDYRERDVAGPWVGKIAFGEMIATNDYLYVTNLFRNDIVSIPLRQTPTATNVVAINVPNPGCSAPNDWHIFPVTVYQNDLYTGGVCAGELGSTLSTYILKYDRANKKFINVLSFTMNYARGCRYMDNFANCVGSQWTRWTVTDTAQPMLTSIIFDDLGHLVMGFKDRSGDIGSTVSAPDMLVACLSPTGYYFLENNGVCGGYLGSSPNQKSLSGLYFGPGGGQYFDVKKPGIHDYISSFAAVKGGPQVIVTTGFDMYETFEGSIRWYNSTTGRVLKGFSLYISVSSKAPTFGKSNGLGDITAIYDSSMDQTQVGRIWWDTNLNGIQDANEPGIANMTSYLMVPTSNNPVAIVSTDNNGYSIYRVQPNTQYVCLIPASELAKLGPIAISPKNVDPSKNGPYKDSDGQLVNGNLLAVFKSPSYGGYYFDNCHFGIYSKNAPVYPK</sequence>
<dbReference type="InParanoid" id="D3BD16"/>
<dbReference type="SUPFAM" id="SSF117074">
    <property type="entry name" value="Hypothetical protein PA1324"/>
    <property type="match status" value="5"/>
</dbReference>
<evidence type="ECO:0000313" key="7">
    <source>
        <dbReference type="EMBL" id="EFA80808.1"/>
    </source>
</evidence>
<feature type="compositionally biased region" description="Low complexity" evidence="5">
    <location>
        <begin position="479"/>
        <end position="494"/>
    </location>
</feature>
<gene>
    <name evidence="7" type="primary">colC</name>
    <name evidence="7" type="ORF">PPL_06396</name>
</gene>
<dbReference type="RefSeq" id="XP_020432927.1">
    <property type="nucleotide sequence ID" value="XM_020577253.1"/>
</dbReference>
<feature type="region of interest" description="Disordered" evidence="5">
    <location>
        <begin position="474"/>
        <end position="494"/>
    </location>
</feature>
<dbReference type="FunCoup" id="D3BD16">
    <property type="interactions" value="155"/>
</dbReference>
<comment type="subcellular location">
    <subcellularLocation>
        <location evidence="1">Secreted</location>
    </subcellularLocation>
</comment>
<evidence type="ECO:0000256" key="5">
    <source>
        <dbReference type="SAM" id="MobiDB-lite"/>
    </source>
</evidence>
<organism evidence="7 8">
    <name type="scientific">Heterostelium pallidum (strain ATCC 26659 / Pp 5 / PN500)</name>
    <name type="common">Cellular slime mold</name>
    <name type="synonym">Polysphondylium pallidum</name>
    <dbReference type="NCBI Taxonomy" id="670386"/>
    <lineage>
        <taxon>Eukaryota</taxon>
        <taxon>Amoebozoa</taxon>
        <taxon>Evosea</taxon>
        <taxon>Eumycetozoa</taxon>
        <taxon>Dictyostelia</taxon>
        <taxon>Acytosteliales</taxon>
        <taxon>Acytosteliaceae</taxon>
        <taxon>Heterostelium</taxon>
    </lineage>
</organism>
<keyword evidence="8" id="KW-1185">Reference proteome</keyword>
<dbReference type="EMBL" id="ADBJ01000028">
    <property type="protein sequence ID" value="EFA80808.1"/>
    <property type="molecule type" value="Genomic_DNA"/>
</dbReference>
<feature type="domain" description="SD-repeat containing protein B" evidence="6">
    <location>
        <begin position="674"/>
        <end position="747"/>
    </location>
</feature>
<dbReference type="PANTHER" id="PTHR36108:SF17">
    <property type="entry name" value="COLOSSIN-C"/>
    <property type="match status" value="1"/>
</dbReference>
<dbReference type="InterPro" id="IPR033764">
    <property type="entry name" value="Sdr_B"/>
</dbReference>
<evidence type="ECO:0000259" key="6">
    <source>
        <dbReference type="Pfam" id="PF17210"/>
    </source>
</evidence>
<reference evidence="7 8" key="1">
    <citation type="journal article" date="2011" name="Genome Res.">
        <title>Phylogeny-wide analysis of social amoeba genomes highlights ancient origins for complex intercellular communication.</title>
        <authorList>
            <person name="Heidel A.J."/>
            <person name="Lawal H.M."/>
            <person name="Felder M."/>
            <person name="Schilde C."/>
            <person name="Helps N.R."/>
            <person name="Tunggal B."/>
            <person name="Rivero F."/>
            <person name="John U."/>
            <person name="Schleicher M."/>
            <person name="Eichinger L."/>
            <person name="Platzer M."/>
            <person name="Noegel A.A."/>
            <person name="Schaap P."/>
            <person name="Gloeckner G."/>
        </authorList>
    </citation>
    <scope>NUCLEOTIDE SEQUENCE [LARGE SCALE GENOMIC DNA]</scope>
    <source>
        <strain evidence="8">ATCC 26659 / Pp 5 / PN500</strain>
    </source>
</reference>
<comment type="caution">
    <text evidence="7">The sequence shown here is derived from an EMBL/GenBank/DDBJ whole genome shotgun (WGS) entry which is preliminary data.</text>
</comment>
<evidence type="ECO:0000313" key="8">
    <source>
        <dbReference type="Proteomes" id="UP000001396"/>
    </source>
</evidence>
<dbReference type="GO" id="GO:0005576">
    <property type="term" value="C:extracellular region"/>
    <property type="evidence" value="ECO:0007669"/>
    <property type="project" value="UniProtKB-SubCell"/>
</dbReference>
<dbReference type="Gene3D" id="2.60.40.10">
    <property type="entry name" value="Immunoglobulins"/>
    <property type="match status" value="6"/>
</dbReference>
<proteinExistence type="inferred from homology"/>
<evidence type="ECO:0000256" key="3">
    <source>
        <dbReference type="ARBA" id="ARBA00022525"/>
    </source>
</evidence>